<keyword evidence="2" id="KW-1185">Reference proteome</keyword>
<dbReference type="EMBL" id="CP012160">
    <property type="protein sequence ID" value="AKS47445.1"/>
    <property type="molecule type" value="Genomic_DNA"/>
</dbReference>
<dbReference type="RefSeq" id="WP_049835644.1">
    <property type="nucleotide sequence ID" value="NZ_CP012160.1"/>
</dbReference>
<evidence type="ECO:0000313" key="2">
    <source>
        <dbReference type="Proteomes" id="UP000067444"/>
    </source>
</evidence>
<dbReference type="PATRIC" id="fig|1458307.3.peg.2954"/>
<name>A0A0K0Y952_9RHOB</name>
<dbReference type="PROSITE" id="PS51257">
    <property type="entry name" value="PROKAR_LIPOPROTEIN"/>
    <property type="match status" value="1"/>
</dbReference>
<sequence>MKRRAFMLSAPLGLAACGAVMREEVLAPQSAIERVAYVEPGPKTLTLLTMKNVGSDNGAHTGLLINASQRVLWDPAGTFGHSSIPERNDVHFGINPQIYQHYLSYHSRETYYSLIQEVEVSPEVAEMALQRAIANGPTPKAACTTHTSAMLASLPGFSSLRRTFFPGNLSDDFAKIPGVRSREYYETDSDDKSIAAAEIDRELSGTQ</sequence>
<dbReference type="OrthoDB" id="7666390at2"/>
<accession>A0A0K0Y952</accession>
<dbReference type="STRING" id="1458307.OSB_29220"/>
<dbReference type="AlphaFoldDB" id="A0A0K0Y952"/>
<protein>
    <submittedName>
        <fullName evidence="1">Uncharacterized protein</fullName>
    </submittedName>
</protein>
<reference evidence="1 2" key="1">
    <citation type="journal article" date="2015" name="Genome Announc.">
        <title>Closed Genome Sequence of Octadecabacter temperatus SB1, the First Mesophilic Species of the Genus Octadecabacter.</title>
        <authorList>
            <person name="Voget S."/>
            <person name="Billerbeck S."/>
            <person name="Simon M."/>
            <person name="Daniel R."/>
        </authorList>
    </citation>
    <scope>NUCLEOTIDE SEQUENCE [LARGE SCALE GENOMIC DNA]</scope>
    <source>
        <strain evidence="1 2">SB1</strain>
    </source>
</reference>
<dbReference type="KEGG" id="otm:OSB_29220"/>
<proteinExistence type="predicted"/>
<dbReference type="Proteomes" id="UP000067444">
    <property type="component" value="Chromosome"/>
</dbReference>
<organism evidence="1 2">
    <name type="scientific">Octadecabacter temperatus</name>
    <dbReference type="NCBI Taxonomy" id="1458307"/>
    <lineage>
        <taxon>Bacteria</taxon>
        <taxon>Pseudomonadati</taxon>
        <taxon>Pseudomonadota</taxon>
        <taxon>Alphaproteobacteria</taxon>
        <taxon>Rhodobacterales</taxon>
        <taxon>Roseobacteraceae</taxon>
        <taxon>Octadecabacter</taxon>
    </lineage>
</organism>
<gene>
    <name evidence="1" type="ORF">OSB_29220</name>
</gene>
<evidence type="ECO:0000313" key="1">
    <source>
        <dbReference type="EMBL" id="AKS47445.1"/>
    </source>
</evidence>